<dbReference type="EMBL" id="CP106735">
    <property type="protein sequence ID" value="UXX80749.1"/>
    <property type="molecule type" value="Genomic_DNA"/>
</dbReference>
<dbReference type="RefSeq" id="WP_263052478.1">
    <property type="nucleotide sequence ID" value="NZ_CP106735.1"/>
</dbReference>
<evidence type="ECO:0000313" key="2">
    <source>
        <dbReference type="Proteomes" id="UP001062165"/>
    </source>
</evidence>
<evidence type="ECO:0000313" key="1">
    <source>
        <dbReference type="EMBL" id="UXX80749.1"/>
    </source>
</evidence>
<dbReference type="InterPro" id="IPR025366">
    <property type="entry name" value="DUF4270"/>
</dbReference>
<dbReference type="PROSITE" id="PS51257">
    <property type="entry name" value="PROKAR_LIPOPROTEIN"/>
    <property type="match status" value="1"/>
</dbReference>
<gene>
    <name evidence="1" type="ORF">N7E81_06505</name>
</gene>
<dbReference type="Pfam" id="PF14092">
    <property type="entry name" value="DUF4270"/>
    <property type="match status" value="1"/>
</dbReference>
<sequence>MNLLDKNWPGLLILVTLAIFSCADPHDIGLGLDPDGIRVNVLYTELPLEVTNVRLDSIKTSQDSRLLIGKNVDPIFGTTRSVAFSQLSLPTTVPTLTDDHTYVVDSTVIHLHYDDVHTDQIVASQHFDVYQLTDTLFNTATYLANFDTPYRTDKKEGSFDFILNETSILDKDSLNYILKFRMEDSMGDELFAIATGAQGSSVSPAGALRYEYKGIAIVGAESNTALISFKPLDSTSIVIHYHEVDPYTDNGIAMDSVYSDSLTLNVSLGSFFYNQIKTDRSGSTMAASPTESYSSFTAGDGNIYLQPSSGIFPKLNLDTLNKFFEANPTIQVNRLEFVSETKANSKYYGNVPNLRYLYVDAADGSKINSVQLAANILTEAIIMTDNGYLAGIADPLIAPIDETSLTYSGVPTFFGQLVENESLEVDHLLVMPQDITTPKFSIFDEKTGFRIKLYYTLPE</sequence>
<protein>
    <submittedName>
        <fullName evidence="1">DUF4270 domain-containing protein</fullName>
    </submittedName>
</protein>
<name>A0ABY6D4L6_9BACT</name>
<proteinExistence type="predicted"/>
<organism evidence="1 2">
    <name type="scientific">Reichenbachiella carrageenanivorans</name>
    <dbReference type="NCBI Taxonomy" id="2979869"/>
    <lineage>
        <taxon>Bacteria</taxon>
        <taxon>Pseudomonadati</taxon>
        <taxon>Bacteroidota</taxon>
        <taxon>Cytophagia</taxon>
        <taxon>Cytophagales</taxon>
        <taxon>Reichenbachiellaceae</taxon>
        <taxon>Reichenbachiella</taxon>
    </lineage>
</organism>
<reference evidence="1" key="1">
    <citation type="submission" date="2022-10" db="EMBL/GenBank/DDBJ databases">
        <title>Comparative genomics and taxonomic characterization of three novel marine species of genus Reichenbachiella exhibiting antioxidant and polysaccharide degradation activities.</title>
        <authorList>
            <person name="Muhammad N."/>
            <person name="Lee Y.-J."/>
            <person name="Ko J."/>
            <person name="Kim S.-G."/>
        </authorList>
    </citation>
    <scope>NUCLEOTIDE SEQUENCE</scope>
    <source>
        <strain evidence="1">Wsw4-B4</strain>
    </source>
</reference>
<dbReference type="Proteomes" id="UP001062165">
    <property type="component" value="Chromosome"/>
</dbReference>
<accession>A0ABY6D4L6</accession>
<keyword evidence="2" id="KW-1185">Reference proteome</keyword>